<feature type="region of interest" description="Disordered" evidence="1">
    <location>
        <begin position="20"/>
        <end position="56"/>
    </location>
</feature>
<sequence length="727" mass="84349">MPKIIPFSRGMMLLQMYIQSSQSGKNSNEKPTEMFKPTDTDTNEKPTEMFKPTATDTNYELSNTIVDKGGEINDLGEISISEIQEIEILNDEFIQNIVADNYVKSDMDISKICTETDMDELDMDDSVRDPDWVQHSSTDDDDDDSDTLLDRPPVINLQVPGEKRPKQKGIEWESTKNKRLRMEGKKYQGLKKVDGHYKFCNERKDRILKPNQCTDTCRKGQRKCHTLTEEVRENIFKGFWEHMAWKEKKLYVSGLVDSVGVKERTTNGDSRRKNTYKYYLKVNDQRLLVCKSTFLSTLCLGEKMVYEWLDDVNNNGIPVKSPEQKQPTHGKEKGDSAREFLNCIPKLPSHYCRSSSTKLYLEPIFSTKADLYKVYKEYCDTNNKVACGRKLFFKIFDELNLSLFSPKKDQCDICTAYEVKNVSEEVYTKHIQKKESAREEKQRDRDRALQDKSLIVLTLDLQSLLMCPKLEASALYYKTKLGCHNYTIFNVASKDVKCYFWHESEGDLSANSFSSCLSDYLESVIDESIKEVIVYSDGCSYQNRNVIIAQALLRLATKNNVTIVQKVLERGHTQMECDSIHSVIERKIKNKPIYSPQNYVDKIREARVFMPYRVDFVSHEFFKDFSKLQYYSSIRPGTKVGDPVVTDLRVIKYRPDGLIEYKLNYGDDFSGMPRRAKIGEPTPQDQVPNLHTDSLPIKKKKFEHLQQLKFVIPKDYHSFYDNLPHEN</sequence>
<evidence type="ECO:0000313" key="3">
    <source>
        <dbReference type="Proteomes" id="UP001347796"/>
    </source>
</evidence>
<feature type="compositionally biased region" description="Basic and acidic residues" evidence="1">
    <location>
        <begin position="27"/>
        <end position="48"/>
    </location>
</feature>
<evidence type="ECO:0000256" key="1">
    <source>
        <dbReference type="SAM" id="MobiDB-lite"/>
    </source>
</evidence>
<dbReference type="Proteomes" id="UP001347796">
    <property type="component" value="Unassembled WGS sequence"/>
</dbReference>
<organism evidence="2 3">
    <name type="scientific">Patella caerulea</name>
    <name type="common">Rayed Mediterranean limpet</name>
    <dbReference type="NCBI Taxonomy" id="87958"/>
    <lineage>
        <taxon>Eukaryota</taxon>
        <taxon>Metazoa</taxon>
        <taxon>Spiralia</taxon>
        <taxon>Lophotrochozoa</taxon>
        <taxon>Mollusca</taxon>
        <taxon>Gastropoda</taxon>
        <taxon>Patellogastropoda</taxon>
        <taxon>Patelloidea</taxon>
        <taxon>Patellidae</taxon>
        <taxon>Patella</taxon>
    </lineage>
</organism>
<evidence type="ECO:0000313" key="2">
    <source>
        <dbReference type="EMBL" id="KAK6178844.1"/>
    </source>
</evidence>
<comment type="caution">
    <text evidence="2">The sequence shown here is derived from an EMBL/GenBank/DDBJ whole genome shotgun (WGS) entry which is preliminary data.</text>
</comment>
<dbReference type="AlphaFoldDB" id="A0AAN8PLH5"/>
<feature type="region of interest" description="Disordered" evidence="1">
    <location>
        <begin position="120"/>
        <end position="152"/>
    </location>
</feature>
<proteinExistence type="predicted"/>
<reference evidence="2 3" key="1">
    <citation type="submission" date="2024-01" db="EMBL/GenBank/DDBJ databases">
        <title>The genome of the rayed Mediterranean limpet Patella caerulea (Linnaeus, 1758).</title>
        <authorList>
            <person name="Anh-Thu Weber A."/>
            <person name="Halstead-Nussloch G."/>
        </authorList>
    </citation>
    <scope>NUCLEOTIDE SEQUENCE [LARGE SCALE GENOMIC DNA]</scope>
    <source>
        <strain evidence="2">AATW-2023a</strain>
        <tissue evidence="2">Whole specimen</tissue>
    </source>
</reference>
<gene>
    <name evidence="2" type="ORF">SNE40_011338</name>
</gene>
<keyword evidence="3" id="KW-1185">Reference proteome</keyword>
<protein>
    <submittedName>
        <fullName evidence="2">Uncharacterized protein</fullName>
    </submittedName>
</protein>
<dbReference type="EMBL" id="JAZGQO010000008">
    <property type="protein sequence ID" value="KAK6178844.1"/>
    <property type="molecule type" value="Genomic_DNA"/>
</dbReference>
<name>A0AAN8PLH5_PATCE</name>
<accession>A0AAN8PLH5</accession>
<dbReference type="PANTHER" id="PTHR10773:SF19">
    <property type="match status" value="1"/>
</dbReference>
<dbReference type="PANTHER" id="PTHR10773">
    <property type="entry name" value="DNA-DIRECTED RNA POLYMERASES I, II, AND III SUBUNIT RPABC2"/>
    <property type="match status" value="1"/>
</dbReference>